<dbReference type="OrthoDB" id="3721183at2"/>
<evidence type="ECO:0000313" key="2">
    <source>
        <dbReference type="Proteomes" id="UP000218598"/>
    </source>
</evidence>
<keyword evidence="2" id="KW-1185">Reference proteome</keyword>
<gene>
    <name evidence="1" type="ORF">CIK66_07190</name>
</gene>
<dbReference type="EMBL" id="NRGR01000012">
    <property type="protein sequence ID" value="PCC39812.1"/>
    <property type="molecule type" value="Genomic_DNA"/>
</dbReference>
<dbReference type="Proteomes" id="UP000218598">
    <property type="component" value="Unassembled WGS sequence"/>
</dbReference>
<dbReference type="InterPro" id="IPR012348">
    <property type="entry name" value="RNR-like"/>
</dbReference>
<accession>A0A2A3YJ87</accession>
<protein>
    <submittedName>
        <fullName evidence="1">Uncharacterized protein</fullName>
    </submittedName>
</protein>
<dbReference type="GO" id="GO:0016491">
    <property type="term" value="F:oxidoreductase activity"/>
    <property type="evidence" value="ECO:0007669"/>
    <property type="project" value="InterPro"/>
</dbReference>
<proteinExistence type="predicted"/>
<organism evidence="1 2">
    <name type="scientific">Brachybacterium alimentarium</name>
    <dbReference type="NCBI Taxonomy" id="47845"/>
    <lineage>
        <taxon>Bacteria</taxon>
        <taxon>Bacillati</taxon>
        <taxon>Actinomycetota</taxon>
        <taxon>Actinomycetes</taxon>
        <taxon>Micrococcales</taxon>
        <taxon>Dermabacteraceae</taxon>
        <taxon>Brachybacterium</taxon>
    </lineage>
</organism>
<reference evidence="1 2" key="1">
    <citation type="journal article" date="2017" name="Elife">
        <title>Extensive horizontal gene transfer in cheese-associated bacteria.</title>
        <authorList>
            <person name="Bonham K.S."/>
            <person name="Wolfe B.E."/>
            <person name="Dutton R.J."/>
        </authorList>
    </citation>
    <scope>NUCLEOTIDE SEQUENCE [LARGE SCALE GENOMIC DNA]</scope>
    <source>
        <strain evidence="1 2">341_9</strain>
    </source>
</reference>
<evidence type="ECO:0000313" key="1">
    <source>
        <dbReference type="EMBL" id="PCC39812.1"/>
    </source>
</evidence>
<sequence>MDDSITPVVVTDFDVAAYTRRGTSRLPVDSALHAQQTPLPQDVRLALGALQRLESSALAESRSMLATATGHEARITAFLATWLVDRFWQSRALRDLLTGDHPVDRPEQHHRLHPLRALRRIHVDRVQPLLSPLWGAVTGEGITAAHMGRMAIQEASLRGALVALSRRLDGEARRVLDEVAARHDAAVEFFTAEAIARITRSRGEAATTRLVLALTSPLDGGGSADADIRAALATIGADVRDRAALHRARYEITRLLPGPDLPDPLLSALSRPGA</sequence>
<name>A0A2A3YJ87_9MICO</name>
<comment type="caution">
    <text evidence="1">The sequence shown here is derived from an EMBL/GenBank/DDBJ whole genome shotgun (WGS) entry which is preliminary data.</text>
</comment>
<dbReference type="AlphaFoldDB" id="A0A2A3YJ87"/>
<dbReference type="Gene3D" id="1.10.620.20">
    <property type="entry name" value="Ribonucleotide Reductase, subunit A"/>
    <property type="match status" value="1"/>
</dbReference>